<evidence type="ECO:0000313" key="2">
    <source>
        <dbReference type="Proteomes" id="UP000092993"/>
    </source>
</evidence>
<dbReference type="Proteomes" id="UP000092993">
    <property type="component" value="Unassembled WGS sequence"/>
</dbReference>
<keyword evidence="2" id="KW-1185">Reference proteome</keyword>
<dbReference type="AlphaFoldDB" id="A0A1C7M8E0"/>
<sequence>MLGRRRAAYTHPVSKLHHWVSLDMNHLLIFALRLLAVGPYALDTLDVLHPYLYLSISVAEIYIYMRPQLQADSSKIYSVKHLAGSTLF</sequence>
<comment type="caution">
    <text evidence="1">The sequence shown here is derived from an EMBL/GenBank/DDBJ whole genome shotgun (WGS) entry which is preliminary data.</text>
</comment>
<evidence type="ECO:0000313" key="1">
    <source>
        <dbReference type="EMBL" id="OBZ73102.1"/>
    </source>
</evidence>
<proteinExistence type="predicted"/>
<reference evidence="1 2" key="1">
    <citation type="submission" date="2016-03" db="EMBL/GenBank/DDBJ databases">
        <title>Whole genome sequencing of Grifola frondosa 9006-11.</title>
        <authorList>
            <person name="Min B."/>
            <person name="Park H."/>
            <person name="Kim J.-G."/>
            <person name="Cho H."/>
            <person name="Oh Y.-L."/>
            <person name="Kong W.-S."/>
            <person name="Choi I.-G."/>
        </authorList>
    </citation>
    <scope>NUCLEOTIDE SEQUENCE [LARGE SCALE GENOMIC DNA]</scope>
    <source>
        <strain evidence="1 2">9006-11</strain>
    </source>
</reference>
<protein>
    <submittedName>
        <fullName evidence="1">Uncharacterized protein</fullName>
    </submittedName>
</protein>
<accession>A0A1C7M8E0</accession>
<name>A0A1C7M8E0_GRIFR</name>
<gene>
    <name evidence="1" type="ORF">A0H81_06745</name>
</gene>
<dbReference type="EMBL" id="LUGG01000007">
    <property type="protein sequence ID" value="OBZ73102.1"/>
    <property type="molecule type" value="Genomic_DNA"/>
</dbReference>
<organism evidence="1 2">
    <name type="scientific">Grifola frondosa</name>
    <name type="common">Maitake</name>
    <name type="synonym">Polyporus frondosus</name>
    <dbReference type="NCBI Taxonomy" id="5627"/>
    <lineage>
        <taxon>Eukaryota</taxon>
        <taxon>Fungi</taxon>
        <taxon>Dikarya</taxon>
        <taxon>Basidiomycota</taxon>
        <taxon>Agaricomycotina</taxon>
        <taxon>Agaricomycetes</taxon>
        <taxon>Polyporales</taxon>
        <taxon>Grifolaceae</taxon>
        <taxon>Grifola</taxon>
    </lineage>
</organism>